<evidence type="ECO:0000313" key="2">
    <source>
        <dbReference type="EMBL" id="UZE94650.1"/>
    </source>
</evidence>
<evidence type="ECO:0000313" key="3">
    <source>
        <dbReference type="Proteomes" id="UP001163739"/>
    </source>
</evidence>
<sequence>MTHFDNDTAPWYKQFWLWFLISIPAVTICYCMLMIYTAISTENSLVSDNYYKDGLAINQELALDNKATELNLSAKVSFDSSGRVALSLNGDLTSPPSFLTLKLLHPTLDGQDIETKLLPEPGSTYSTQFEKPLTGRWYIDIIAQDSTWRLKGEAALPSDTVIQLDSGA</sequence>
<dbReference type="Proteomes" id="UP001163739">
    <property type="component" value="Chromosome"/>
</dbReference>
<accession>A0ABY6MXX5</accession>
<keyword evidence="1" id="KW-0812">Transmembrane</keyword>
<dbReference type="InterPro" id="IPR008620">
    <property type="entry name" value="FixH"/>
</dbReference>
<gene>
    <name evidence="2" type="ORF">NKI27_11190</name>
</gene>
<evidence type="ECO:0000256" key="1">
    <source>
        <dbReference type="SAM" id="Phobius"/>
    </source>
</evidence>
<feature type="transmembrane region" description="Helical" evidence="1">
    <location>
        <begin position="15"/>
        <end position="39"/>
    </location>
</feature>
<keyword evidence="3" id="KW-1185">Reference proteome</keyword>
<dbReference type="RefSeq" id="WP_265046143.1">
    <property type="nucleotide sequence ID" value="NZ_CP100390.1"/>
</dbReference>
<dbReference type="EMBL" id="CP100390">
    <property type="protein sequence ID" value="UZE94650.1"/>
    <property type="molecule type" value="Genomic_DNA"/>
</dbReference>
<name>A0ABY6MXX5_9ALTE</name>
<organism evidence="2 3">
    <name type="scientific">Alkalimarinus alittae</name>
    <dbReference type="NCBI Taxonomy" id="2961619"/>
    <lineage>
        <taxon>Bacteria</taxon>
        <taxon>Pseudomonadati</taxon>
        <taxon>Pseudomonadota</taxon>
        <taxon>Gammaproteobacteria</taxon>
        <taxon>Alteromonadales</taxon>
        <taxon>Alteromonadaceae</taxon>
        <taxon>Alkalimarinus</taxon>
    </lineage>
</organism>
<protein>
    <submittedName>
        <fullName evidence="2">FixH family protein</fullName>
    </submittedName>
</protein>
<keyword evidence="1" id="KW-0472">Membrane</keyword>
<dbReference type="Pfam" id="PF05751">
    <property type="entry name" value="FixH"/>
    <property type="match status" value="1"/>
</dbReference>
<reference evidence="2" key="1">
    <citation type="submission" date="2022-06" db="EMBL/GenBank/DDBJ databases">
        <title>Alkalimarinus sp. nov., isolated from gut of a Alitta virens.</title>
        <authorList>
            <person name="Yang A.I."/>
            <person name="Shin N.-R."/>
        </authorList>
    </citation>
    <scope>NUCLEOTIDE SEQUENCE</scope>
    <source>
        <strain evidence="2">A2M4</strain>
    </source>
</reference>
<proteinExistence type="predicted"/>
<keyword evidence="1" id="KW-1133">Transmembrane helix</keyword>